<evidence type="ECO:0000313" key="2">
    <source>
        <dbReference type="EMBL" id="MEJ6400048.1"/>
    </source>
</evidence>
<keyword evidence="1" id="KW-0812">Transmembrane</keyword>
<feature type="transmembrane region" description="Helical" evidence="1">
    <location>
        <begin position="12"/>
        <end position="32"/>
    </location>
</feature>
<sequence length="63" mass="7145">MIASDFDVQVKLIIMYVVGLIVVLSLIGYLIYKHKQILTKFTAPLMVVGLIMLYMLITVTRLS</sequence>
<organism evidence="2 3">
    <name type="scientific">Nicoliella lavandulae</name>
    <dbReference type="NCBI Taxonomy" id="3082954"/>
    <lineage>
        <taxon>Bacteria</taxon>
        <taxon>Bacillati</taxon>
        <taxon>Bacillota</taxon>
        <taxon>Bacilli</taxon>
        <taxon>Lactobacillales</taxon>
        <taxon>Lactobacillaceae</taxon>
        <taxon>Nicoliella</taxon>
    </lineage>
</organism>
<gene>
    <name evidence="2" type="ORF">R4146_02470</name>
</gene>
<dbReference type="Proteomes" id="UP001370590">
    <property type="component" value="Unassembled WGS sequence"/>
</dbReference>
<evidence type="ECO:0000256" key="1">
    <source>
        <dbReference type="SAM" id="Phobius"/>
    </source>
</evidence>
<dbReference type="EMBL" id="JAWMWH010000001">
    <property type="protein sequence ID" value="MEJ6400048.1"/>
    <property type="molecule type" value="Genomic_DNA"/>
</dbReference>
<evidence type="ECO:0000313" key="3">
    <source>
        <dbReference type="Proteomes" id="UP001370590"/>
    </source>
</evidence>
<dbReference type="RefSeq" id="WP_339959871.1">
    <property type="nucleotide sequence ID" value="NZ_JAWMWH010000001.1"/>
</dbReference>
<keyword evidence="1" id="KW-1133">Transmembrane helix</keyword>
<comment type="caution">
    <text evidence="2">The sequence shown here is derived from an EMBL/GenBank/DDBJ whole genome shotgun (WGS) entry which is preliminary data.</text>
</comment>
<keyword evidence="1" id="KW-0472">Membrane</keyword>
<proteinExistence type="predicted"/>
<accession>A0ABU8SKR7</accession>
<keyword evidence="3" id="KW-1185">Reference proteome</keyword>
<name>A0ABU8SKR7_9LACO</name>
<feature type="transmembrane region" description="Helical" evidence="1">
    <location>
        <begin position="44"/>
        <end position="62"/>
    </location>
</feature>
<reference evidence="2 3" key="1">
    <citation type="submission" date="2023-10" db="EMBL/GenBank/DDBJ databases">
        <title>Nicoliella lavandulae sp. nov. isolated from Lavandula angustifolia flowers.</title>
        <authorList>
            <person name="Alcantara C."/>
            <person name="Zuniga M."/>
            <person name="Landete J.M."/>
            <person name="Monedero V."/>
        </authorList>
    </citation>
    <scope>NUCLEOTIDE SEQUENCE [LARGE SCALE GENOMIC DNA]</scope>
    <source>
        <strain evidence="2 3">Es01</strain>
    </source>
</reference>
<protein>
    <submittedName>
        <fullName evidence="2">Uncharacterized protein</fullName>
    </submittedName>
</protein>